<dbReference type="EMBL" id="KI280616">
    <property type="protein sequence ID" value="ESA16928.1"/>
    <property type="molecule type" value="Genomic_DNA"/>
</dbReference>
<accession>U9UED2</accession>
<proteinExistence type="predicted"/>
<evidence type="ECO:0000313" key="1">
    <source>
        <dbReference type="EMBL" id="ESA16928.1"/>
    </source>
</evidence>
<name>U9UED2_RHIID</name>
<protein>
    <submittedName>
        <fullName evidence="1">Uncharacterized protein</fullName>
    </submittedName>
</protein>
<reference evidence="1" key="1">
    <citation type="submission" date="2013-07" db="EMBL/GenBank/DDBJ databases">
        <title>The genome of an arbuscular mycorrhizal fungus provides insights into the evolution of the oldest plant symbiosis.</title>
        <authorList>
            <consortium name="DOE Joint Genome Institute"/>
            <person name="Tisserant E."/>
            <person name="Malbreil M."/>
            <person name="Kuo A."/>
            <person name="Kohler A."/>
            <person name="Symeonidi A."/>
            <person name="Balestrini R."/>
            <person name="Charron P."/>
            <person name="Duensing N."/>
            <person name="Frei-dit-Frey N."/>
            <person name="Gianinazzi-Pearson V."/>
            <person name="Gilbert B."/>
            <person name="Handa Y."/>
            <person name="Hijri M."/>
            <person name="Kaul R."/>
            <person name="Kawaguchi M."/>
            <person name="Krajinski F."/>
            <person name="Lammers P."/>
            <person name="Lapierre D."/>
            <person name="Masclaux F.G."/>
            <person name="Murat C."/>
            <person name="Morin E."/>
            <person name="Ndikumana S."/>
            <person name="Pagni M."/>
            <person name="Petitpierre D."/>
            <person name="Requena N."/>
            <person name="Rosikiewicz P."/>
            <person name="Riley R."/>
            <person name="Saito K."/>
            <person name="San Clemente H."/>
            <person name="Shapiro H."/>
            <person name="van Tuinen D."/>
            <person name="Becard G."/>
            <person name="Bonfante P."/>
            <person name="Paszkowski U."/>
            <person name="Shachar-Hill Y."/>
            <person name="Young J.P."/>
            <person name="Sanders I.R."/>
            <person name="Henrissat B."/>
            <person name="Rensing S.A."/>
            <person name="Grigoriev I.V."/>
            <person name="Corradi N."/>
            <person name="Roux C."/>
            <person name="Martin F."/>
        </authorList>
    </citation>
    <scope>NUCLEOTIDE SEQUENCE</scope>
    <source>
        <strain evidence="1">DAOM 197198</strain>
    </source>
</reference>
<dbReference type="AlphaFoldDB" id="U9UED2"/>
<gene>
    <name evidence="1" type="ORF">GLOINDRAFT_22301</name>
</gene>
<dbReference type="HOGENOM" id="CLU_2559439_0_0_1"/>
<organism evidence="1">
    <name type="scientific">Rhizophagus irregularis (strain DAOM 181602 / DAOM 197198 / MUCL 43194)</name>
    <name type="common">Arbuscular mycorrhizal fungus</name>
    <name type="synonym">Glomus intraradices</name>
    <dbReference type="NCBI Taxonomy" id="747089"/>
    <lineage>
        <taxon>Eukaryota</taxon>
        <taxon>Fungi</taxon>
        <taxon>Fungi incertae sedis</taxon>
        <taxon>Mucoromycota</taxon>
        <taxon>Glomeromycotina</taxon>
        <taxon>Glomeromycetes</taxon>
        <taxon>Glomerales</taxon>
        <taxon>Glomeraceae</taxon>
        <taxon>Rhizophagus</taxon>
    </lineage>
</organism>
<sequence length="82" mass="9393">MVFEDWNLEELEVSNSFQCSSAHRCCSIVLAYNNSRQTISRQDIFPTTLISIKTNVGQLCRANVLSGKWMSRFCPTSNCTFY</sequence>